<dbReference type="Proteomes" id="UP000006552">
    <property type="component" value="Chromosome"/>
</dbReference>
<organism evidence="2 3">
    <name type="scientific">Aromatoleum aromaticum (strain DSM 19018 / LMG 30748 / EbN1)</name>
    <name type="common">Azoarcus sp. (strain EbN1)</name>
    <dbReference type="NCBI Taxonomy" id="76114"/>
    <lineage>
        <taxon>Bacteria</taxon>
        <taxon>Pseudomonadati</taxon>
        <taxon>Pseudomonadota</taxon>
        <taxon>Betaproteobacteria</taxon>
        <taxon>Rhodocyclales</taxon>
        <taxon>Rhodocyclaceae</taxon>
        <taxon>Aromatoleum</taxon>
    </lineage>
</organism>
<keyword evidence="3" id="KW-1185">Reference proteome</keyword>
<dbReference type="HOGENOM" id="CLU_1840978_0_0_4"/>
<sequence length="139" mass="15551">MTLISMRESQNSVQNELAAIIGFSQWKNRASQQVRLRDAGAANRMHGATNVSRISPTQARPALRRRIRRNPPEGCLQVRRRRASSHSWTSAAYQPAQIERRQCRHLPLGARRRRTAGLCAHRIGGIDPLLPLGSPSGSR</sequence>
<evidence type="ECO:0000313" key="3">
    <source>
        <dbReference type="Proteomes" id="UP000006552"/>
    </source>
</evidence>
<name>Q5P4N4_AROAE</name>
<feature type="compositionally biased region" description="Polar residues" evidence="1">
    <location>
        <begin position="49"/>
        <end position="58"/>
    </location>
</feature>
<protein>
    <submittedName>
        <fullName evidence="2">Uncharacterized protein</fullName>
    </submittedName>
</protein>
<dbReference type="AlphaFoldDB" id="Q5P4N4"/>
<feature type="region of interest" description="Disordered" evidence="1">
    <location>
        <begin position="43"/>
        <end position="68"/>
    </location>
</feature>
<dbReference type="KEGG" id="eba:ebA2852"/>
<proteinExistence type="predicted"/>
<evidence type="ECO:0000256" key="1">
    <source>
        <dbReference type="SAM" id="MobiDB-lite"/>
    </source>
</evidence>
<dbReference type="EMBL" id="CR555306">
    <property type="protein sequence ID" value="CAI07728.1"/>
    <property type="molecule type" value="Genomic_DNA"/>
</dbReference>
<gene>
    <name evidence="2" type="ORF">ebA2852</name>
</gene>
<reference evidence="2 3" key="1">
    <citation type="journal article" date="2005" name="Arch. Microbiol.">
        <title>The genome sequence of an anaerobic aromatic-degrading denitrifying bacterium, strain EbN1.</title>
        <authorList>
            <person name="Rabus R."/>
            <person name="Kube M."/>
            <person name="Heider J."/>
            <person name="Beck A."/>
            <person name="Heitmann K."/>
            <person name="Widdel F."/>
            <person name="Reinhardt R."/>
        </authorList>
    </citation>
    <scope>NUCLEOTIDE SEQUENCE [LARGE SCALE GENOMIC DNA]</scope>
    <source>
        <strain evidence="2 3">EbN1</strain>
    </source>
</reference>
<evidence type="ECO:0000313" key="2">
    <source>
        <dbReference type="EMBL" id="CAI07728.1"/>
    </source>
</evidence>
<dbReference type="STRING" id="76114.ebA2852"/>
<accession>Q5P4N4</accession>